<evidence type="ECO:0000313" key="1">
    <source>
        <dbReference type="EMBL" id="CAG9953258.1"/>
    </source>
</evidence>
<comment type="caution">
    <text evidence="1">The sequence shown here is derived from an EMBL/GenBank/DDBJ whole genome shotgun (WGS) entry which is preliminary data.</text>
</comment>
<accession>A0ACA9UJH3</accession>
<name>A0ACA9UJH3_BIOOC</name>
<protein>
    <submittedName>
        <fullName evidence="1">Uncharacterized protein</fullName>
    </submittedName>
</protein>
<sequence>MSNKVIAHIDTPDPWMVQANGVYYLTFTLANRIEIWESPLMEDFFNARKALVWQPEPGSRWAADIWAPELHLIKGVWYIYATASQPGVGNPGHRTIVLRSARQDPMEEAAWEFLGPLKGMPEAFSIDATVFSPNGEDLYICWSGWPVGDNSDTKQDLYVTQMISPEEVVDSSILPPACIACADLPWERFDGGRRGINEGPTWLNLPNGAFTGIVFSGHASFTSEYKLGLLRLVAPNADPLDPKSWEKRPVPLLMNDKSMPGPYAPGHASFLLSSEPGDDKVFCIYHATDNWGEGFANRKARVMVMGPEHFAPDAQPICCSKAPDNPFWRGGAAVDAPQSTLSRRSTARQKIDEFANRSLHVFFFLTSDAAIVRVLGSESIMKRR</sequence>
<keyword evidence="2" id="KW-1185">Reference proteome</keyword>
<organism evidence="1 2">
    <name type="scientific">Clonostachys rosea f. rosea IK726</name>
    <dbReference type="NCBI Taxonomy" id="1349383"/>
    <lineage>
        <taxon>Eukaryota</taxon>
        <taxon>Fungi</taxon>
        <taxon>Dikarya</taxon>
        <taxon>Ascomycota</taxon>
        <taxon>Pezizomycotina</taxon>
        <taxon>Sordariomycetes</taxon>
        <taxon>Hypocreomycetidae</taxon>
        <taxon>Hypocreales</taxon>
        <taxon>Bionectriaceae</taxon>
        <taxon>Clonostachys</taxon>
    </lineage>
</organism>
<dbReference type="EMBL" id="CADEHS020000521">
    <property type="protein sequence ID" value="CAG9953258.1"/>
    <property type="molecule type" value="Genomic_DNA"/>
</dbReference>
<dbReference type="Proteomes" id="UP000836387">
    <property type="component" value="Unassembled WGS sequence"/>
</dbReference>
<reference evidence="1" key="1">
    <citation type="submission" date="2020-04" db="EMBL/GenBank/DDBJ databases">
        <authorList>
            <person name="Broberg M."/>
        </authorList>
    </citation>
    <scope>NUCLEOTIDE SEQUENCE</scope>
</reference>
<evidence type="ECO:0000313" key="2">
    <source>
        <dbReference type="Proteomes" id="UP000836387"/>
    </source>
</evidence>
<reference evidence="1" key="2">
    <citation type="submission" date="2021-10" db="EMBL/GenBank/DDBJ databases">
        <authorList>
            <person name="Piombo E."/>
        </authorList>
    </citation>
    <scope>NUCLEOTIDE SEQUENCE</scope>
</reference>
<proteinExistence type="predicted"/>
<gene>
    <name evidence="1" type="ORF">CRV2_00017460</name>
</gene>